<dbReference type="InterPro" id="IPR001461">
    <property type="entry name" value="Aspartic_peptidase_A1"/>
</dbReference>
<evidence type="ECO:0000256" key="1">
    <source>
        <dbReference type="ARBA" id="ARBA00007447"/>
    </source>
</evidence>
<sequence length="390" mass="41367">MKRITGATGLVALGVSVGASNVYKIPIQNRAATPAGTNVAAIDWFYRGDNEWYSIVQVGSPPQNLTVAWDTGSVDLLLPGVNCTTCSNHTLFDPSKSSTYSPLPGRRTKAYYSTGVDSIPFTVPEGEGGIIVHDKIGLGDLVVDSQGFILVDESAAALNKMPVDGILGLGAPNVTGIGQIPWYWNLYDSGQLASPVFAFYTPAGDINGAELTLGGIDDTKYEGEIPYTKLEDSRGGYTLRQGGLYINDKVFSKTGTAILDTGTAFMQTPDYQTAKKLYAAISPNITQIDKAGAWGAPCEEIDAIAPEFTFTFGPVGGALNVTIPKEAFNLGEYPGQPGICQALFNNPLEIVSLGGIWLIGSPLLKQYYTVWDGVNGEIGWGTLKAPASSK</sequence>
<dbReference type="PRINTS" id="PR00792">
    <property type="entry name" value="PEPSIN"/>
</dbReference>
<evidence type="ECO:0000259" key="2">
    <source>
        <dbReference type="PROSITE" id="PS51767"/>
    </source>
</evidence>
<organism evidence="3 4">
    <name type="scientific">Seiridium cardinale</name>
    <dbReference type="NCBI Taxonomy" id="138064"/>
    <lineage>
        <taxon>Eukaryota</taxon>
        <taxon>Fungi</taxon>
        <taxon>Dikarya</taxon>
        <taxon>Ascomycota</taxon>
        <taxon>Pezizomycotina</taxon>
        <taxon>Sordariomycetes</taxon>
        <taxon>Xylariomycetidae</taxon>
        <taxon>Amphisphaeriales</taxon>
        <taxon>Sporocadaceae</taxon>
        <taxon>Seiridium</taxon>
    </lineage>
</organism>
<dbReference type="SUPFAM" id="SSF50630">
    <property type="entry name" value="Acid proteases"/>
    <property type="match status" value="1"/>
</dbReference>
<evidence type="ECO:0000313" key="4">
    <source>
        <dbReference type="Proteomes" id="UP001465668"/>
    </source>
</evidence>
<comment type="caution">
    <text evidence="3">The sequence shown here is derived from an EMBL/GenBank/DDBJ whole genome shotgun (WGS) entry which is preliminary data.</text>
</comment>
<dbReference type="Proteomes" id="UP001465668">
    <property type="component" value="Unassembled WGS sequence"/>
</dbReference>
<dbReference type="EMBL" id="JARVKM010000088">
    <property type="protein sequence ID" value="KAK9770693.1"/>
    <property type="molecule type" value="Genomic_DNA"/>
</dbReference>
<gene>
    <name evidence="3" type="ORF">SCAR479_12678</name>
</gene>
<keyword evidence="4" id="KW-1185">Reference proteome</keyword>
<comment type="similarity">
    <text evidence="1">Belongs to the peptidase A1 family.</text>
</comment>
<protein>
    <submittedName>
        <fullName evidence="3">Peptidase A1 domain-containing protein</fullName>
    </submittedName>
</protein>
<reference evidence="3 4" key="1">
    <citation type="submission" date="2024-02" db="EMBL/GenBank/DDBJ databases">
        <title>First draft genome assembly of two strains of Seiridium cardinale.</title>
        <authorList>
            <person name="Emiliani G."/>
            <person name="Scali E."/>
        </authorList>
    </citation>
    <scope>NUCLEOTIDE SEQUENCE [LARGE SCALE GENOMIC DNA]</scope>
    <source>
        <strain evidence="3 4">BM-138-000479</strain>
    </source>
</reference>
<dbReference type="PROSITE" id="PS51767">
    <property type="entry name" value="PEPTIDASE_A1"/>
    <property type="match status" value="1"/>
</dbReference>
<dbReference type="PANTHER" id="PTHR47966:SF51">
    <property type="entry name" value="BETA-SITE APP-CLEAVING ENZYME, ISOFORM A-RELATED"/>
    <property type="match status" value="1"/>
</dbReference>
<evidence type="ECO:0000313" key="3">
    <source>
        <dbReference type="EMBL" id="KAK9770693.1"/>
    </source>
</evidence>
<feature type="domain" description="Peptidase A1" evidence="2">
    <location>
        <begin position="52"/>
        <end position="381"/>
    </location>
</feature>
<dbReference type="CDD" id="cd05471">
    <property type="entry name" value="pepsin_like"/>
    <property type="match status" value="1"/>
</dbReference>
<accession>A0ABR2XA71</accession>
<dbReference type="InterPro" id="IPR021109">
    <property type="entry name" value="Peptidase_aspartic_dom_sf"/>
</dbReference>
<dbReference type="Gene3D" id="2.40.70.10">
    <property type="entry name" value="Acid Proteases"/>
    <property type="match status" value="2"/>
</dbReference>
<name>A0ABR2XA71_9PEZI</name>
<dbReference type="Pfam" id="PF00026">
    <property type="entry name" value="Asp"/>
    <property type="match status" value="1"/>
</dbReference>
<proteinExistence type="inferred from homology"/>
<dbReference type="InterPro" id="IPR033121">
    <property type="entry name" value="PEPTIDASE_A1"/>
</dbReference>
<dbReference type="PANTHER" id="PTHR47966">
    <property type="entry name" value="BETA-SITE APP-CLEAVING ENZYME, ISOFORM A-RELATED"/>
    <property type="match status" value="1"/>
</dbReference>
<dbReference type="InterPro" id="IPR034164">
    <property type="entry name" value="Pepsin-like_dom"/>
</dbReference>